<protein>
    <recommendedName>
        <fullName evidence="3">Lipocalin-like domain-containing protein</fullName>
    </recommendedName>
</protein>
<sequence>MSRLLFIPVLFLISCGSSNDPMEAEAWQLYSIYSYMTQTEQEASELNYTERIEFDSDGLFLKSQTRGGETTVVEGRWTAAEQDGRTGFLVTYDEDNAFIRNCFAEPQEFFFRAQEFLIQSDFIPCDGPEYRYVRVSE</sequence>
<dbReference type="AlphaFoldDB" id="A0A6P0UFN8"/>
<name>A0A6P0UFN8_9FLAO</name>
<proteinExistence type="predicted"/>
<evidence type="ECO:0000313" key="2">
    <source>
        <dbReference type="Proteomes" id="UP000468443"/>
    </source>
</evidence>
<comment type="caution">
    <text evidence="1">The sequence shown here is derived from an EMBL/GenBank/DDBJ whole genome shotgun (WGS) entry which is preliminary data.</text>
</comment>
<dbReference type="EMBL" id="JAABOP010000001">
    <property type="protein sequence ID" value="NER10053.1"/>
    <property type="molecule type" value="Genomic_DNA"/>
</dbReference>
<evidence type="ECO:0000313" key="1">
    <source>
        <dbReference type="EMBL" id="NER10053.1"/>
    </source>
</evidence>
<dbReference type="RefSeq" id="WP_163692076.1">
    <property type="nucleotide sequence ID" value="NZ_FXTW01000001.1"/>
</dbReference>
<dbReference type="Proteomes" id="UP000468443">
    <property type="component" value="Unassembled WGS sequence"/>
</dbReference>
<gene>
    <name evidence="1" type="ORF">GWK09_05970</name>
</gene>
<evidence type="ECO:0008006" key="3">
    <source>
        <dbReference type="Google" id="ProtNLM"/>
    </source>
</evidence>
<organism evidence="1 2">
    <name type="scientific">Muriicola jejuensis</name>
    <dbReference type="NCBI Taxonomy" id="504488"/>
    <lineage>
        <taxon>Bacteria</taxon>
        <taxon>Pseudomonadati</taxon>
        <taxon>Bacteroidota</taxon>
        <taxon>Flavobacteriia</taxon>
        <taxon>Flavobacteriales</taxon>
        <taxon>Flavobacteriaceae</taxon>
        <taxon>Muriicola</taxon>
    </lineage>
</organism>
<reference evidence="1 2" key="1">
    <citation type="submission" date="2020-01" db="EMBL/GenBank/DDBJ databases">
        <title>Muriicola jejuensis KCTC 22299.</title>
        <authorList>
            <person name="Wang G."/>
        </authorList>
    </citation>
    <scope>NUCLEOTIDE SEQUENCE [LARGE SCALE GENOMIC DNA]</scope>
    <source>
        <strain evidence="1 2">KCTC 22299</strain>
    </source>
</reference>
<keyword evidence="2" id="KW-1185">Reference proteome</keyword>
<accession>A0A6P0UFN8</accession>
<dbReference type="PROSITE" id="PS51257">
    <property type="entry name" value="PROKAR_LIPOPROTEIN"/>
    <property type="match status" value="1"/>
</dbReference>